<evidence type="ECO:0000313" key="3">
    <source>
        <dbReference type="Proteomes" id="UP000216840"/>
    </source>
</evidence>
<name>A0A265UNF2_9FLAO</name>
<keyword evidence="1" id="KW-0732">Signal</keyword>
<dbReference type="OrthoDB" id="9798714at2"/>
<evidence type="ECO:0000256" key="1">
    <source>
        <dbReference type="SAM" id="SignalP"/>
    </source>
</evidence>
<dbReference type="Pfam" id="PF01963">
    <property type="entry name" value="TraB_PrgY_gumN"/>
    <property type="match status" value="1"/>
</dbReference>
<dbReference type="Proteomes" id="UP000216840">
    <property type="component" value="Unassembled WGS sequence"/>
</dbReference>
<dbReference type="InterPro" id="IPR002816">
    <property type="entry name" value="TraB/PrgY/GumN_fam"/>
</dbReference>
<dbReference type="EMBL" id="NGJN01000009">
    <property type="protein sequence ID" value="OZV66607.1"/>
    <property type="molecule type" value="Genomic_DNA"/>
</dbReference>
<keyword evidence="3" id="KW-1185">Reference proteome</keyword>
<reference evidence="2 3" key="1">
    <citation type="submission" date="2017-05" db="EMBL/GenBank/DDBJ databases">
        <title>The draft genome sequence of Idiomarina salinarum WNB302.</title>
        <authorList>
            <person name="Sun Y."/>
            <person name="Chen B."/>
            <person name="Du Z."/>
        </authorList>
    </citation>
    <scope>NUCLEOTIDE SEQUENCE [LARGE SCALE GENOMIC DNA]</scope>
    <source>
        <strain evidence="2 3">WNB302</strain>
    </source>
</reference>
<dbReference type="RefSeq" id="WP_094969353.1">
    <property type="nucleotide sequence ID" value="NZ_NGJN01000009.1"/>
</dbReference>
<gene>
    <name evidence="2" type="ORF">CA834_14025</name>
</gene>
<dbReference type="CDD" id="cd14789">
    <property type="entry name" value="Tiki"/>
    <property type="match status" value="1"/>
</dbReference>
<organism evidence="2 3">
    <name type="scientific">Winogradskyella aurantia</name>
    <dbReference type="NCBI Taxonomy" id="1915063"/>
    <lineage>
        <taxon>Bacteria</taxon>
        <taxon>Pseudomonadati</taxon>
        <taxon>Bacteroidota</taxon>
        <taxon>Flavobacteriia</taxon>
        <taxon>Flavobacteriales</taxon>
        <taxon>Flavobacteriaceae</taxon>
        <taxon>Winogradskyella</taxon>
    </lineage>
</organism>
<dbReference type="AlphaFoldDB" id="A0A265UNF2"/>
<proteinExistence type="predicted"/>
<dbReference type="PANTHER" id="PTHR40590">
    <property type="entry name" value="CYTOPLASMIC PROTEIN-RELATED"/>
    <property type="match status" value="1"/>
</dbReference>
<evidence type="ECO:0000313" key="2">
    <source>
        <dbReference type="EMBL" id="OZV66607.1"/>
    </source>
</evidence>
<dbReference type="InterPro" id="IPR047111">
    <property type="entry name" value="YbaP-like"/>
</dbReference>
<sequence>MKRIFLLFTLTALCITNFNAQQLENSTLWKIEGNGLDKPSYLFGTIHITCDATLDDDVKKALDETSLVVLELDMDDPNMQAEMMKSMYMSDNKTIQDLVSPEDFASIDSLFIKNMGMSVKMLQNVKPFFLTASLYPKLLDCPMQSFESELIKVAKAQNEEVMGLESIDDQMQIFEDIPYEVQIKDLVRSAKDNLAYDKATFTKLLEMYKSEDINAMIDMMNDENYTSIAQYQDKLLDNRNKNWIPIIADYAKKQPTFFGVGAAHLAGENGVVNLLRSAGYNVTAVLN</sequence>
<protein>
    <submittedName>
        <fullName evidence="2">TraB/GumN family protein</fullName>
    </submittedName>
</protein>
<dbReference type="PANTHER" id="PTHR40590:SF1">
    <property type="entry name" value="CYTOPLASMIC PROTEIN"/>
    <property type="match status" value="1"/>
</dbReference>
<comment type="caution">
    <text evidence="2">The sequence shown here is derived from an EMBL/GenBank/DDBJ whole genome shotgun (WGS) entry which is preliminary data.</text>
</comment>
<accession>A0A265UNF2</accession>
<feature type="chain" id="PRO_5012876452" evidence="1">
    <location>
        <begin position="21"/>
        <end position="287"/>
    </location>
</feature>
<feature type="signal peptide" evidence="1">
    <location>
        <begin position="1"/>
        <end position="20"/>
    </location>
</feature>